<dbReference type="SUPFAM" id="SSF52266">
    <property type="entry name" value="SGNH hydrolase"/>
    <property type="match status" value="1"/>
</dbReference>
<protein>
    <submittedName>
        <fullName evidence="3">SGNH/GDSL hydrolase family protein</fullName>
    </submittedName>
</protein>
<comment type="caution">
    <text evidence="3">The sequence shown here is derived from an EMBL/GenBank/DDBJ whole genome shotgun (WGS) entry which is preliminary data.</text>
</comment>
<keyword evidence="4" id="KW-1185">Reference proteome</keyword>
<dbReference type="PANTHER" id="PTHR43784:SF2">
    <property type="entry name" value="GDSL-LIKE LIPASE_ACYLHYDROLASE, PUTATIVE (AFU_ORTHOLOGUE AFUA_2G00820)-RELATED"/>
    <property type="match status" value="1"/>
</dbReference>
<dbReference type="InterPro" id="IPR036514">
    <property type="entry name" value="SGNH_hydro_sf"/>
</dbReference>
<feature type="chain" id="PRO_5046354173" evidence="1">
    <location>
        <begin position="43"/>
        <end position="484"/>
    </location>
</feature>
<name>A0ABU4EM83_WILMA</name>
<keyword evidence="1" id="KW-0732">Signal</keyword>
<dbReference type="InterPro" id="IPR053140">
    <property type="entry name" value="GDSL_Rv0518-like"/>
</dbReference>
<evidence type="ECO:0000256" key="1">
    <source>
        <dbReference type="SAM" id="SignalP"/>
    </source>
</evidence>
<dbReference type="Pfam" id="PF13472">
    <property type="entry name" value="Lipase_GDSL_2"/>
    <property type="match status" value="1"/>
</dbReference>
<sequence>MSPFERTLSPMTRTARRCCGPFLVALTVGAGLVVAPSGPAAAAPTPIVCPASGPWVGAWSAPASDGALSPDGPPSPYFPPVDPSLVPNPEVDNSTVRSVIVPTRAGEVLRVNLSNEYGEAPVTFTSVSVGKQATGAGVSNPVPLLFGGQPTVTVPAGGEVVSDPMPYAFQAFEALSVSTFTPDDVASATRHWVARQRSYLTATGAGDKTLDTSGAAFGTTTTSRLFVTGMDTLAPGTGAVVTLGDSLTDGYQTGAPNPTGPSPELPAGLDENVRWPDRLARRINEQGLPLTVVNAGISGNRVGFDAAEGQSGLINTSRGDSALTRLDRDVLSVPNVRTVVLFEGINDLGQAPGVTVDQLTQNYQTIIDTLHQRGIRVLQGTITPAGGHTGQGSYGTTATNDLRNQVNEWIRTSSPADGVVDFDKAVADPANPSALLPAYDDGDHLHLSVAGYQKLADTVALGQLANNCGSGSSGSSDSAWGSAA</sequence>
<evidence type="ECO:0000313" key="3">
    <source>
        <dbReference type="EMBL" id="MDV7132349.1"/>
    </source>
</evidence>
<dbReference type="Proteomes" id="UP001185792">
    <property type="component" value="Unassembled WGS sequence"/>
</dbReference>
<organism evidence="3 4">
    <name type="scientific">Williamsia marianensis</name>
    <dbReference type="NCBI Taxonomy" id="85044"/>
    <lineage>
        <taxon>Bacteria</taxon>
        <taxon>Bacillati</taxon>
        <taxon>Actinomycetota</taxon>
        <taxon>Actinomycetes</taxon>
        <taxon>Mycobacteriales</taxon>
        <taxon>Nocardiaceae</taxon>
        <taxon>Williamsia</taxon>
    </lineage>
</organism>
<dbReference type="InterPro" id="IPR013830">
    <property type="entry name" value="SGNH_hydro"/>
</dbReference>
<dbReference type="Gene3D" id="3.40.50.1110">
    <property type="entry name" value="SGNH hydrolase"/>
    <property type="match status" value="1"/>
</dbReference>
<dbReference type="CDD" id="cd01830">
    <property type="entry name" value="XynE_like"/>
    <property type="match status" value="1"/>
</dbReference>
<dbReference type="EMBL" id="JAWLUM010000001">
    <property type="protein sequence ID" value="MDV7132349.1"/>
    <property type="molecule type" value="Genomic_DNA"/>
</dbReference>
<feature type="domain" description="SGNH hydrolase-type esterase" evidence="2">
    <location>
        <begin position="243"/>
        <end position="453"/>
    </location>
</feature>
<proteinExistence type="predicted"/>
<dbReference type="GO" id="GO:0016787">
    <property type="term" value="F:hydrolase activity"/>
    <property type="evidence" value="ECO:0007669"/>
    <property type="project" value="UniProtKB-KW"/>
</dbReference>
<dbReference type="RefSeq" id="WP_317711856.1">
    <property type="nucleotide sequence ID" value="NZ_JAWLUM010000001.1"/>
</dbReference>
<accession>A0ABU4EM83</accession>
<gene>
    <name evidence="3" type="ORF">R4198_01485</name>
</gene>
<dbReference type="PANTHER" id="PTHR43784">
    <property type="entry name" value="GDSL-LIKE LIPASE/ACYLHYDROLASE, PUTATIVE (AFU_ORTHOLOGUE AFUA_2G00820)-RELATED"/>
    <property type="match status" value="1"/>
</dbReference>
<reference evidence="3 4" key="1">
    <citation type="submission" date="2023-10" db="EMBL/GenBank/DDBJ databases">
        <title>Development of a sustainable strategy for remediation of hydrocarbon-contaminated territories based on the waste exchange concept.</title>
        <authorList>
            <person name="Krivoruchko A."/>
        </authorList>
    </citation>
    <scope>NUCLEOTIDE SEQUENCE [LARGE SCALE GENOMIC DNA]</scope>
    <source>
        <strain evidence="3 4">IEGM 1236</strain>
    </source>
</reference>
<feature type="signal peptide" evidence="1">
    <location>
        <begin position="1"/>
        <end position="42"/>
    </location>
</feature>
<evidence type="ECO:0000313" key="4">
    <source>
        <dbReference type="Proteomes" id="UP001185792"/>
    </source>
</evidence>
<keyword evidence="3" id="KW-0378">Hydrolase</keyword>
<evidence type="ECO:0000259" key="2">
    <source>
        <dbReference type="Pfam" id="PF13472"/>
    </source>
</evidence>